<organism evidence="5 6">
    <name type="scientific">Lacihabitans lacunae</name>
    <dbReference type="NCBI Taxonomy" id="1028214"/>
    <lineage>
        <taxon>Bacteria</taxon>
        <taxon>Pseudomonadati</taxon>
        <taxon>Bacteroidota</taxon>
        <taxon>Cytophagia</taxon>
        <taxon>Cytophagales</taxon>
        <taxon>Leadbetterellaceae</taxon>
        <taxon>Lacihabitans</taxon>
    </lineage>
</organism>
<keyword evidence="5" id="KW-0328">Glycosyltransferase</keyword>
<feature type="domain" description="Glycosyltransferase 2-like" evidence="3">
    <location>
        <begin position="4"/>
        <end position="115"/>
    </location>
</feature>
<keyword evidence="6" id="KW-1185">Reference proteome</keyword>
<feature type="transmembrane region" description="Helical" evidence="2">
    <location>
        <begin position="303"/>
        <end position="324"/>
    </location>
</feature>
<keyword evidence="5" id="KW-0808">Transferase</keyword>
<evidence type="ECO:0000256" key="2">
    <source>
        <dbReference type="SAM" id="Phobius"/>
    </source>
</evidence>
<comment type="caution">
    <text evidence="5">The sequence shown here is derived from an EMBL/GenBank/DDBJ whole genome shotgun (WGS) entry which is preliminary data.</text>
</comment>
<keyword evidence="2" id="KW-0812">Transmembrane</keyword>
<feature type="transmembrane region" description="Helical" evidence="2">
    <location>
        <begin position="273"/>
        <end position="291"/>
    </location>
</feature>
<evidence type="ECO:0000313" key="6">
    <source>
        <dbReference type="Proteomes" id="UP001595616"/>
    </source>
</evidence>
<dbReference type="GO" id="GO:0016757">
    <property type="term" value="F:glycosyltransferase activity"/>
    <property type="evidence" value="ECO:0007669"/>
    <property type="project" value="UniProtKB-KW"/>
</dbReference>
<dbReference type="PANTHER" id="PTHR43630">
    <property type="entry name" value="POLY-BETA-1,6-N-ACETYL-D-GLUCOSAMINE SYNTHASE"/>
    <property type="match status" value="1"/>
</dbReference>
<sequence length="335" mass="39072">MKISILLPARNEEKVLQRCLDGLSMLNYLKENLQILLGNDNSEDGTLAIMQNYAKDKPWVEVFDFEEKKEGETLKGKTRVLAKLAHFAKGEYLFFTDADIEVPPTWIEGILNESQLMRISNPTKIPKVGVLVGVTGMRTDSMMAAMQAIEWLLVIRTNKYFSDKKWPTTGMGNNMAVLKEAYEAVGGYDKIGFSIVEDYTLYHKIVEKGYDFRQIFTSEVVAYTLPPDHYFEQRKRWIQGAFESKSAPMFAGIFQAITLPVYVGLYFLNPVFFFVYFAINFMLYFFMIVSIEKRLNLKGYLKFLPIFMVYLPVFWFLQLIYFFFKKKVVWKGREY</sequence>
<name>A0ABV7YRY9_9BACT</name>
<proteinExistence type="inferred from homology"/>
<dbReference type="InterPro" id="IPR029044">
    <property type="entry name" value="Nucleotide-diphossugar_trans"/>
</dbReference>
<dbReference type="EC" id="2.4.-.-" evidence="5"/>
<dbReference type="RefSeq" id="WP_379835174.1">
    <property type="nucleotide sequence ID" value="NZ_JBHRYQ010000001.1"/>
</dbReference>
<feature type="domain" description="Glycosyltransferase 2-like" evidence="4">
    <location>
        <begin position="116"/>
        <end position="310"/>
    </location>
</feature>
<protein>
    <submittedName>
        <fullName evidence="5">Glycosyltransferase</fullName>
        <ecNumber evidence="5">2.4.-.-</ecNumber>
    </submittedName>
</protein>
<dbReference type="InterPro" id="IPR001173">
    <property type="entry name" value="Glyco_trans_2-like"/>
</dbReference>
<evidence type="ECO:0000256" key="1">
    <source>
        <dbReference type="ARBA" id="ARBA00038494"/>
    </source>
</evidence>
<evidence type="ECO:0000313" key="5">
    <source>
        <dbReference type="EMBL" id="MFC3809735.1"/>
    </source>
</evidence>
<feature type="transmembrane region" description="Helical" evidence="2">
    <location>
        <begin position="246"/>
        <end position="267"/>
    </location>
</feature>
<dbReference type="SUPFAM" id="SSF53448">
    <property type="entry name" value="Nucleotide-diphospho-sugar transferases"/>
    <property type="match status" value="1"/>
</dbReference>
<dbReference type="Proteomes" id="UP001595616">
    <property type="component" value="Unassembled WGS sequence"/>
</dbReference>
<evidence type="ECO:0000259" key="3">
    <source>
        <dbReference type="Pfam" id="PF00535"/>
    </source>
</evidence>
<gene>
    <name evidence="5" type="ORF">ACFOOI_03630</name>
</gene>
<accession>A0ABV7YRY9</accession>
<reference evidence="6" key="1">
    <citation type="journal article" date="2019" name="Int. J. Syst. Evol. Microbiol.">
        <title>The Global Catalogue of Microorganisms (GCM) 10K type strain sequencing project: providing services to taxonomists for standard genome sequencing and annotation.</title>
        <authorList>
            <consortium name="The Broad Institute Genomics Platform"/>
            <consortium name="The Broad Institute Genome Sequencing Center for Infectious Disease"/>
            <person name="Wu L."/>
            <person name="Ma J."/>
        </authorList>
    </citation>
    <scope>NUCLEOTIDE SEQUENCE [LARGE SCALE GENOMIC DNA]</scope>
    <source>
        <strain evidence="6">CECT 7956</strain>
    </source>
</reference>
<evidence type="ECO:0000259" key="4">
    <source>
        <dbReference type="Pfam" id="PF13632"/>
    </source>
</evidence>
<dbReference type="Gene3D" id="3.90.550.10">
    <property type="entry name" value="Spore Coat Polysaccharide Biosynthesis Protein SpsA, Chain A"/>
    <property type="match status" value="1"/>
</dbReference>
<keyword evidence="2" id="KW-1133">Transmembrane helix</keyword>
<comment type="similarity">
    <text evidence="1">Belongs to the glycosyltransferase 2 family. WaaE/KdtX subfamily.</text>
</comment>
<dbReference type="PANTHER" id="PTHR43630:SF2">
    <property type="entry name" value="GLYCOSYLTRANSFERASE"/>
    <property type="match status" value="1"/>
</dbReference>
<dbReference type="Pfam" id="PF00535">
    <property type="entry name" value="Glycos_transf_2"/>
    <property type="match status" value="1"/>
</dbReference>
<dbReference type="Pfam" id="PF13632">
    <property type="entry name" value="Glyco_trans_2_3"/>
    <property type="match status" value="1"/>
</dbReference>
<dbReference type="EMBL" id="JBHRYQ010000001">
    <property type="protein sequence ID" value="MFC3809735.1"/>
    <property type="molecule type" value="Genomic_DNA"/>
</dbReference>
<keyword evidence="2" id="KW-0472">Membrane</keyword>